<organism evidence="1 2">
    <name type="scientific">Novosphingobium fuchskuhlense</name>
    <dbReference type="NCBI Taxonomy" id="1117702"/>
    <lineage>
        <taxon>Bacteria</taxon>
        <taxon>Pseudomonadati</taxon>
        <taxon>Pseudomonadota</taxon>
        <taxon>Alphaproteobacteria</taxon>
        <taxon>Sphingomonadales</taxon>
        <taxon>Sphingomonadaceae</taxon>
        <taxon>Novosphingobium</taxon>
    </lineage>
</organism>
<dbReference type="OrthoDB" id="9776971at2"/>
<gene>
    <name evidence="1" type="ORF">AQZ52_01050</name>
</gene>
<proteinExistence type="predicted"/>
<accession>A0A117UZ97</accession>
<dbReference type="Proteomes" id="UP000058012">
    <property type="component" value="Unassembled WGS sequence"/>
</dbReference>
<evidence type="ECO:0000313" key="2">
    <source>
        <dbReference type="Proteomes" id="UP000058012"/>
    </source>
</evidence>
<evidence type="ECO:0008006" key="3">
    <source>
        <dbReference type="Google" id="ProtNLM"/>
    </source>
</evidence>
<dbReference type="EMBL" id="LLZS01000001">
    <property type="protein sequence ID" value="KUR73591.1"/>
    <property type="molecule type" value="Genomic_DNA"/>
</dbReference>
<dbReference type="PROSITE" id="PS51257">
    <property type="entry name" value="PROKAR_LIPOPROTEIN"/>
    <property type="match status" value="1"/>
</dbReference>
<dbReference type="STRING" id="1117702.AQZ52_01050"/>
<sequence>MVRRALIDPLRHAASQVRPTLRIAVLVALLAACGPAHLRRTAEITSPIGTAQAAGTPARSVAEIAQLPPLVLGVQTHFSQGWSPAVLPLAQQAGAPLLRDSLPWAGAEKVRGTYDFGTPASQALASACAAGQRLLLTAVPVNPLYDGGQWVSSAGGNAAFAAYLAALADRFGPCLAGIEVGNEINGPGTLLYPAGTNRPAAYVATLRAARARIGGRTAILGGSTNTIGTGFLKTLFAAGMLAEVDGIAVHPYRSRAEGLDVELASLNAAMDAAGRRVPVWASEFSLDTPNQPLAAGELVKQTTMLAAAGVAQASWYALIDQRWYPSMGLYAGTTPKAQAAAFRLMQQVLALGRPQRLELGDPLLFAYRFGADTTVVWGAPRSLEVQGGQVSDATGAPAATLQVGESPLVITGTTAISFGQSTWIADTLMGWGTPQWRYAVRVKAGNTYRLPLFDDQFTSYFGDRWYRPLRINTTSAAVGGTGLAPLRAVWQHIAPAAESVDIGGCFAKTAVGDGVDLAITAAGRLLWRGVVTGPFQLPPLSADLAPGEALELVAGPNQTSGGDAFNLRLVLFQRGAGEPVACPK</sequence>
<dbReference type="AlphaFoldDB" id="A0A117UZ97"/>
<comment type="caution">
    <text evidence="1">The sequence shown here is derived from an EMBL/GenBank/DDBJ whole genome shotgun (WGS) entry which is preliminary data.</text>
</comment>
<dbReference type="RefSeq" id="WP_067906108.1">
    <property type="nucleotide sequence ID" value="NZ_KQ954244.1"/>
</dbReference>
<keyword evidence="2" id="KW-1185">Reference proteome</keyword>
<reference evidence="1 2" key="1">
    <citation type="submission" date="2015-10" db="EMBL/GenBank/DDBJ databases">
        <title>Draft genome sequence of Novosphingobium fuchskuhlense DSM 25065 isolated from a surface water sample of the southwest basin of Lake Grosse Fuchskuhle.</title>
        <authorList>
            <person name="Ruckert C."/>
            <person name="Winkler A."/>
            <person name="Glaeser J."/>
            <person name="Grossart H.-P."/>
            <person name="Kalinowski J."/>
            <person name="Glaeser S."/>
        </authorList>
    </citation>
    <scope>NUCLEOTIDE SEQUENCE [LARGE SCALE GENOMIC DNA]</scope>
    <source>
        <strain evidence="1 2">FNE08-7</strain>
    </source>
</reference>
<evidence type="ECO:0000313" key="1">
    <source>
        <dbReference type="EMBL" id="KUR73591.1"/>
    </source>
</evidence>
<name>A0A117UZ97_9SPHN</name>
<dbReference type="InterPro" id="IPR017853">
    <property type="entry name" value="GH"/>
</dbReference>
<dbReference type="Gene3D" id="3.20.20.80">
    <property type="entry name" value="Glycosidases"/>
    <property type="match status" value="1"/>
</dbReference>
<protein>
    <recommendedName>
        <fullName evidence="3">Asl1-like glycosyl hydrolase catalytic domain-containing protein</fullName>
    </recommendedName>
</protein>
<dbReference type="SUPFAM" id="SSF51445">
    <property type="entry name" value="(Trans)glycosidases"/>
    <property type="match status" value="1"/>
</dbReference>